<gene>
    <name evidence="1" type="ORF">D9615_010032</name>
</gene>
<dbReference type="AlphaFoldDB" id="A0A8H5GTL9"/>
<organism evidence="1 2">
    <name type="scientific">Tricholomella constricta</name>
    <dbReference type="NCBI Taxonomy" id="117010"/>
    <lineage>
        <taxon>Eukaryota</taxon>
        <taxon>Fungi</taxon>
        <taxon>Dikarya</taxon>
        <taxon>Basidiomycota</taxon>
        <taxon>Agaricomycotina</taxon>
        <taxon>Agaricomycetes</taxon>
        <taxon>Agaricomycetidae</taxon>
        <taxon>Agaricales</taxon>
        <taxon>Tricholomatineae</taxon>
        <taxon>Lyophyllaceae</taxon>
        <taxon>Tricholomella</taxon>
    </lineage>
</organism>
<name>A0A8H5GTL9_9AGAR</name>
<protein>
    <submittedName>
        <fullName evidence="1">Uncharacterized protein</fullName>
    </submittedName>
</protein>
<comment type="caution">
    <text evidence="1">The sequence shown here is derived from an EMBL/GenBank/DDBJ whole genome shotgun (WGS) entry which is preliminary data.</text>
</comment>
<dbReference type="EMBL" id="JAACJP010000049">
    <property type="protein sequence ID" value="KAF5371026.1"/>
    <property type="molecule type" value="Genomic_DNA"/>
</dbReference>
<proteinExistence type="predicted"/>
<reference evidence="1 2" key="1">
    <citation type="journal article" date="2020" name="ISME J.">
        <title>Uncovering the hidden diversity of litter-decomposition mechanisms in mushroom-forming fungi.</title>
        <authorList>
            <person name="Floudas D."/>
            <person name="Bentzer J."/>
            <person name="Ahren D."/>
            <person name="Johansson T."/>
            <person name="Persson P."/>
            <person name="Tunlid A."/>
        </authorList>
    </citation>
    <scope>NUCLEOTIDE SEQUENCE [LARGE SCALE GENOMIC DNA]</scope>
    <source>
        <strain evidence="1 2">CBS 661.87</strain>
    </source>
</reference>
<sequence>MDTCARDITEPESEAFRQYLENDELCGPDRIPTNWSPSVGQVARSLWKESLKPLDRIRTARRVKLLYNNEVEFGDVRYYFRFDTTNTITRTLAVISLYSRPDYGLLEASSDARLVVVDVKCITAVVAVVPHSTGILGENWEDRVFVVEKPGMDISLMAGVVEQFQEEDA</sequence>
<evidence type="ECO:0000313" key="1">
    <source>
        <dbReference type="EMBL" id="KAF5371026.1"/>
    </source>
</evidence>
<dbReference type="OrthoDB" id="2669721at2759"/>
<evidence type="ECO:0000313" key="2">
    <source>
        <dbReference type="Proteomes" id="UP000565441"/>
    </source>
</evidence>
<accession>A0A8H5GTL9</accession>
<keyword evidence="2" id="KW-1185">Reference proteome</keyword>
<dbReference type="Proteomes" id="UP000565441">
    <property type="component" value="Unassembled WGS sequence"/>
</dbReference>